<evidence type="ECO:0000313" key="17">
    <source>
        <dbReference type="Proteomes" id="UP000192247"/>
    </source>
</evidence>
<feature type="transmembrane region" description="Helical" evidence="13">
    <location>
        <begin position="35"/>
        <end position="59"/>
    </location>
</feature>
<dbReference type="FunCoup" id="A0A1V9XYQ9">
    <property type="interactions" value="40"/>
</dbReference>
<dbReference type="InterPro" id="IPR002550">
    <property type="entry name" value="CNNM"/>
</dbReference>
<evidence type="ECO:0000256" key="12">
    <source>
        <dbReference type="SAM" id="MobiDB-lite"/>
    </source>
</evidence>
<dbReference type="InterPro" id="IPR046342">
    <property type="entry name" value="CBS_dom_sf"/>
</dbReference>
<feature type="domain" description="Cyclic nucleotide-binding" evidence="14">
    <location>
        <begin position="439"/>
        <end position="498"/>
    </location>
</feature>
<feature type="transmembrane region" description="Helical" evidence="13">
    <location>
        <begin position="120"/>
        <end position="138"/>
    </location>
</feature>
<keyword evidence="3" id="KW-0813">Transport</keyword>
<dbReference type="InterPro" id="IPR045095">
    <property type="entry name" value="ACDP"/>
</dbReference>
<dbReference type="PANTHER" id="PTHR12064:SF94">
    <property type="entry name" value="UNEXTENDED PROTEIN"/>
    <property type="match status" value="1"/>
</dbReference>
<comment type="caution">
    <text evidence="16">The sequence shown here is derived from an EMBL/GenBank/DDBJ whole genome shotgun (WGS) entry which is preliminary data.</text>
</comment>
<name>A0A1V9XYQ9_9ACAR</name>
<dbReference type="PANTHER" id="PTHR12064">
    <property type="entry name" value="METAL TRANSPORTER CNNM"/>
    <property type="match status" value="1"/>
</dbReference>
<evidence type="ECO:0000256" key="5">
    <source>
        <dbReference type="ARBA" id="ARBA00022692"/>
    </source>
</evidence>
<feature type="compositionally biased region" description="Low complexity" evidence="12">
    <location>
        <begin position="758"/>
        <end position="776"/>
    </location>
</feature>
<dbReference type="CDD" id="cd04590">
    <property type="entry name" value="CBS_pair_CorC_HlyC_assoc"/>
    <property type="match status" value="1"/>
</dbReference>
<dbReference type="PROSITE" id="PS50042">
    <property type="entry name" value="CNMP_BINDING_3"/>
    <property type="match status" value="1"/>
</dbReference>
<evidence type="ECO:0000256" key="9">
    <source>
        <dbReference type="ARBA" id="ARBA00023122"/>
    </source>
</evidence>
<feature type="compositionally biased region" description="Low complexity" evidence="12">
    <location>
        <begin position="807"/>
        <end position="819"/>
    </location>
</feature>
<evidence type="ECO:0000256" key="10">
    <source>
        <dbReference type="ARBA" id="ARBA00023136"/>
    </source>
</evidence>
<dbReference type="GO" id="GO:0022857">
    <property type="term" value="F:transmembrane transporter activity"/>
    <property type="evidence" value="ECO:0007669"/>
    <property type="project" value="TreeGrafter"/>
</dbReference>
<feature type="compositionally biased region" description="Basic and acidic residues" evidence="12">
    <location>
        <begin position="795"/>
        <end position="804"/>
    </location>
</feature>
<sequence>MILMLIYVFAAPCSWVHQGSSGWLTFRSVGRLLPIWVQGGIVVILLILSGLFSGLNLGLMSLDNTELKVIESCGTPSEQKCAKAIAPLRKNGNYLLCSLLLGNVLVNSTLTILLDDLTSGLVAILGSTIAIVVFGEIIPQAICSRHGLEVGARTLIITKIFMVLTFLASYPISRALDYVLGEEIGHVYDREKLIEYIKLTMDYTQLANEEVNIISGALELKTKQAAQIMTHIDDVFMLPYNTVLDFETVSNIIRQGYTRIPIYDGNRDTIVALLNIKDLAFVDPGDAFPLKTVCDFYKHPLTYCFEDQCLDELLDEFKKGKSHMSIVQSIRMGESADPVYSVVGIVTLEDVIEEILKIEIVDETDVLTDNRERKKRKEVQLSKQDFTDFAKINARSLIPAPLALATFQFLSTAVEPFKRDYVSENVLRRLMVQNIFIHLKADELTDDPRKFIYRAGKPTDYFALLLEGRAKVTLHTSANEELQHEAGPFSYFGVPAIFMAPASICQSSENKTLGMDGSASQLSLASPASECIHLAERAFTPDYSVEAVTNVLYMRVHRSVYAAAYKTSRLDRSNRSTAASLETEWANVLNAVNTSNHRNTTGVGTAPSVANIAHVGQPATTVPGEASSAHGSLTTCGNTSTPATPAAAVTNTGINSAAGTPCLSSASLSGPPMVAAPLARSSDASIASIPLHELNATILTAQQPNCTQPHVIRSPESSKSVTIDVAGSSVSSSVTPIGQNQLLSTGANGKGARPPTGLPGLSAISPSSSIAGGNNSRGSSGPHQCVPAASGISREPMEPREVNERTLLLSGHNSSNSNNEHGQAPTS</sequence>
<comment type="similarity">
    <text evidence="2">Belongs to the ACDP family.</text>
</comment>
<evidence type="ECO:0000256" key="7">
    <source>
        <dbReference type="ARBA" id="ARBA00022989"/>
    </source>
</evidence>
<evidence type="ECO:0000256" key="11">
    <source>
        <dbReference type="PROSITE-ProRule" id="PRU01193"/>
    </source>
</evidence>
<feature type="compositionally biased region" description="Polar residues" evidence="12">
    <location>
        <begin position="729"/>
        <end position="747"/>
    </location>
</feature>
<gene>
    <name evidence="16" type="ORF">BIW11_06313</name>
</gene>
<dbReference type="InParanoid" id="A0A1V9XYQ9"/>
<dbReference type="Pfam" id="PF25562">
    <property type="entry name" value="CNBH_CNNM2_C"/>
    <property type="match status" value="1"/>
</dbReference>
<feature type="region of interest" description="Disordered" evidence="12">
    <location>
        <begin position="729"/>
        <end position="827"/>
    </location>
</feature>
<evidence type="ECO:0000256" key="2">
    <source>
        <dbReference type="ARBA" id="ARBA00010484"/>
    </source>
</evidence>
<evidence type="ECO:0000256" key="1">
    <source>
        <dbReference type="ARBA" id="ARBA00004651"/>
    </source>
</evidence>
<dbReference type="FunFam" id="3.10.580.10:FF:000001">
    <property type="entry name" value="Putative metal transporter CNNM3 isoform 2"/>
    <property type="match status" value="1"/>
</dbReference>
<evidence type="ECO:0000256" key="6">
    <source>
        <dbReference type="ARBA" id="ARBA00022737"/>
    </source>
</evidence>
<feature type="domain" description="CNNM transmembrane" evidence="15">
    <location>
        <begin position="31"/>
        <end position="210"/>
    </location>
</feature>
<evidence type="ECO:0000256" key="3">
    <source>
        <dbReference type="ARBA" id="ARBA00022448"/>
    </source>
</evidence>
<evidence type="ECO:0000259" key="15">
    <source>
        <dbReference type="PROSITE" id="PS51846"/>
    </source>
</evidence>
<proteinExistence type="inferred from homology"/>
<keyword evidence="4" id="KW-1003">Cell membrane</keyword>
<evidence type="ECO:0000256" key="4">
    <source>
        <dbReference type="ARBA" id="ARBA00022475"/>
    </source>
</evidence>
<dbReference type="InterPro" id="IPR000595">
    <property type="entry name" value="cNMP-bd_dom"/>
</dbReference>
<keyword evidence="10 11" id="KW-0472">Membrane</keyword>
<dbReference type="OrthoDB" id="5353557at2759"/>
<dbReference type="EMBL" id="MNPL01002060">
    <property type="protein sequence ID" value="OQR78582.1"/>
    <property type="molecule type" value="Genomic_DNA"/>
</dbReference>
<evidence type="ECO:0000256" key="8">
    <source>
        <dbReference type="ARBA" id="ARBA00023065"/>
    </source>
</evidence>
<dbReference type="STRING" id="418985.A0A1V9XYQ9"/>
<dbReference type="InterPro" id="IPR044751">
    <property type="entry name" value="Ion_transp-like_CBS"/>
</dbReference>
<dbReference type="GO" id="GO:0005886">
    <property type="term" value="C:plasma membrane"/>
    <property type="evidence" value="ECO:0007669"/>
    <property type="project" value="UniProtKB-SubCell"/>
</dbReference>
<evidence type="ECO:0000313" key="16">
    <source>
        <dbReference type="EMBL" id="OQR78582.1"/>
    </source>
</evidence>
<keyword evidence="9" id="KW-0129">CBS domain</keyword>
<dbReference type="SUPFAM" id="SSF54631">
    <property type="entry name" value="CBS-domain pair"/>
    <property type="match status" value="1"/>
</dbReference>
<accession>A0A1V9XYQ9</accession>
<dbReference type="Pfam" id="PF01595">
    <property type="entry name" value="CNNM"/>
    <property type="match status" value="1"/>
</dbReference>
<keyword evidence="6" id="KW-0677">Repeat</keyword>
<feature type="region of interest" description="Disordered" evidence="12">
    <location>
        <begin position="621"/>
        <end position="640"/>
    </location>
</feature>
<dbReference type="Proteomes" id="UP000192247">
    <property type="component" value="Unassembled WGS sequence"/>
</dbReference>
<organism evidence="16 17">
    <name type="scientific">Tropilaelaps mercedesae</name>
    <dbReference type="NCBI Taxonomy" id="418985"/>
    <lineage>
        <taxon>Eukaryota</taxon>
        <taxon>Metazoa</taxon>
        <taxon>Ecdysozoa</taxon>
        <taxon>Arthropoda</taxon>
        <taxon>Chelicerata</taxon>
        <taxon>Arachnida</taxon>
        <taxon>Acari</taxon>
        <taxon>Parasitiformes</taxon>
        <taxon>Mesostigmata</taxon>
        <taxon>Gamasina</taxon>
        <taxon>Dermanyssoidea</taxon>
        <taxon>Laelapidae</taxon>
        <taxon>Tropilaelaps</taxon>
    </lineage>
</organism>
<evidence type="ECO:0000259" key="14">
    <source>
        <dbReference type="PROSITE" id="PS50042"/>
    </source>
</evidence>
<feature type="transmembrane region" description="Helical" evidence="13">
    <location>
        <begin position="93"/>
        <end position="114"/>
    </location>
</feature>
<keyword evidence="8" id="KW-0406">Ion transport</keyword>
<protein>
    <submittedName>
        <fullName evidence="16">Metal transporter CNNM2-like</fullName>
    </submittedName>
</protein>
<dbReference type="InterPro" id="IPR018490">
    <property type="entry name" value="cNMP-bd_dom_sf"/>
</dbReference>
<dbReference type="GO" id="GO:0006811">
    <property type="term" value="P:monoatomic ion transport"/>
    <property type="evidence" value="ECO:0007669"/>
    <property type="project" value="UniProtKB-KW"/>
</dbReference>
<dbReference type="SUPFAM" id="SSF51206">
    <property type="entry name" value="cAMP-binding domain-like"/>
    <property type="match status" value="1"/>
</dbReference>
<comment type="subcellular location">
    <subcellularLocation>
        <location evidence="1">Cell membrane</location>
        <topology evidence="1">Multi-pass membrane protein</topology>
    </subcellularLocation>
</comment>
<feature type="transmembrane region" description="Helical" evidence="13">
    <location>
        <begin position="150"/>
        <end position="170"/>
    </location>
</feature>
<dbReference type="PROSITE" id="PS51846">
    <property type="entry name" value="CNNM"/>
    <property type="match status" value="1"/>
</dbReference>
<keyword evidence="5 11" id="KW-0812">Transmembrane</keyword>
<dbReference type="GO" id="GO:0010960">
    <property type="term" value="P:magnesium ion homeostasis"/>
    <property type="evidence" value="ECO:0007669"/>
    <property type="project" value="InterPro"/>
</dbReference>
<reference evidence="16 17" key="1">
    <citation type="journal article" date="2017" name="Gigascience">
        <title>Draft genome of the honey bee ectoparasitic mite, Tropilaelaps mercedesae, is shaped by the parasitic life history.</title>
        <authorList>
            <person name="Dong X."/>
            <person name="Armstrong S.D."/>
            <person name="Xia D."/>
            <person name="Makepeace B.L."/>
            <person name="Darby A.C."/>
            <person name="Kadowaki T."/>
        </authorList>
    </citation>
    <scope>NUCLEOTIDE SEQUENCE [LARGE SCALE GENOMIC DNA]</scope>
    <source>
        <strain evidence="16">Wuxi-XJTLU</strain>
    </source>
</reference>
<keyword evidence="17" id="KW-1185">Reference proteome</keyword>
<dbReference type="AlphaFoldDB" id="A0A1V9XYQ9"/>
<evidence type="ECO:0000256" key="13">
    <source>
        <dbReference type="SAM" id="Phobius"/>
    </source>
</evidence>
<dbReference type="Gene3D" id="3.10.580.10">
    <property type="entry name" value="CBS-domain"/>
    <property type="match status" value="1"/>
</dbReference>
<keyword evidence="7 11" id="KW-1133">Transmembrane helix</keyword>